<protein>
    <submittedName>
        <fullName evidence="2">DUF6653 family protein</fullName>
    </submittedName>
</protein>
<comment type="caution">
    <text evidence="2">The sequence shown here is derived from an EMBL/GenBank/DDBJ whole genome shotgun (WGS) entry which is preliminary data.</text>
</comment>
<evidence type="ECO:0000256" key="1">
    <source>
        <dbReference type="SAM" id="Phobius"/>
    </source>
</evidence>
<feature type="transmembrane region" description="Helical" evidence="1">
    <location>
        <begin position="34"/>
        <end position="61"/>
    </location>
</feature>
<keyword evidence="1" id="KW-1133">Transmembrane helix</keyword>
<organism evidence="2 3">
    <name type="scientific">Roseibium aestuarii</name>
    <dbReference type="NCBI Taxonomy" id="2600299"/>
    <lineage>
        <taxon>Bacteria</taxon>
        <taxon>Pseudomonadati</taxon>
        <taxon>Pseudomonadota</taxon>
        <taxon>Alphaproteobacteria</taxon>
        <taxon>Hyphomicrobiales</taxon>
        <taxon>Stappiaceae</taxon>
        <taxon>Roseibium</taxon>
    </lineage>
</organism>
<name>A0ABW4JR80_9HYPH</name>
<reference evidence="3" key="1">
    <citation type="journal article" date="2019" name="Int. J. Syst. Evol. Microbiol.">
        <title>The Global Catalogue of Microorganisms (GCM) 10K type strain sequencing project: providing services to taxonomists for standard genome sequencing and annotation.</title>
        <authorList>
            <consortium name="The Broad Institute Genomics Platform"/>
            <consortium name="The Broad Institute Genome Sequencing Center for Infectious Disease"/>
            <person name="Wu L."/>
            <person name="Ma J."/>
        </authorList>
    </citation>
    <scope>NUCLEOTIDE SEQUENCE [LARGE SCALE GENOMIC DNA]</scope>
    <source>
        <strain evidence="3">JCM 3369</strain>
    </source>
</reference>
<dbReference type="Proteomes" id="UP001597327">
    <property type="component" value="Unassembled WGS sequence"/>
</dbReference>
<dbReference type="InterPro" id="IPR046595">
    <property type="entry name" value="DUF6653"/>
</dbReference>
<proteinExistence type="predicted"/>
<dbReference type="RefSeq" id="WP_149892076.1">
    <property type="nucleotide sequence ID" value="NZ_JBHUFA010000001.1"/>
</dbReference>
<keyword evidence="1" id="KW-0472">Membrane</keyword>
<dbReference type="EMBL" id="JBHUFA010000001">
    <property type="protein sequence ID" value="MFD1694024.1"/>
    <property type="molecule type" value="Genomic_DNA"/>
</dbReference>
<sequence length="182" mass="20394">MPAGTIRALGMDSAAWHRHASPWSVYTRMATLPFLAAAIWSHSLLGPWAALGLTLLVVIWLRVNPRLFPAPKNTENWASKATFGERIWLNRRQVPIPRDVDQAALLLSAVTAIGFIATLVGALRNDWMVLLPGLAVTYAGKLVLLNRLVQLYERMRNAHPLYRFWSIAPQNDNDRQPTPPVN</sequence>
<accession>A0ABW4JR80</accession>
<evidence type="ECO:0000313" key="3">
    <source>
        <dbReference type="Proteomes" id="UP001597327"/>
    </source>
</evidence>
<dbReference type="Pfam" id="PF20358">
    <property type="entry name" value="DUF6653"/>
    <property type="match status" value="1"/>
</dbReference>
<keyword evidence="3" id="KW-1185">Reference proteome</keyword>
<gene>
    <name evidence="2" type="ORF">ACFSC7_00705</name>
</gene>
<feature type="transmembrane region" description="Helical" evidence="1">
    <location>
        <begin position="129"/>
        <end position="149"/>
    </location>
</feature>
<feature type="transmembrane region" description="Helical" evidence="1">
    <location>
        <begin position="103"/>
        <end position="123"/>
    </location>
</feature>
<evidence type="ECO:0000313" key="2">
    <source>
        <dbReference type="EMBL" id="MFD1694024.1"/>
    </source>
</evidence>
<keyword evidence="1" id="KW-0812">Transmembrane</keyword>